<sequence>MADVIPLNTYEEFKSLTATHKYVVVDFWAEWCPPCKAMAPMFANLAKKYGVANRLAFAKVDVDENEKVAQEFGIVSMPSFLFLEDGEAKGVDVGGRAVGPAVVKSSSDGKVSLLKGADPRNLTLIAEELGKLAKAETVEAVEEKKEAVAEPAAAEKKENGTETKAEEKKTDPEPELPELRTDEDF</sequence>
<evidence type="ECO:0000256" key="2">
    <source>
        <dbReference type="ARBA" id="ARBA00023157"/>
    </source>
</evidence>
<accession>A0AAE0KEN2</accession>
<proteinExistence type="inferred from homology"/>
<dbReference type="AlphaFoldDB" id="A0AAE0KEN2"/>
<reference evidence="5" key="1">
    <citation type="journal article" date="2023" name="Mol. Phylogenet. Evol.">
        <title>Genome-scale phylogeny and comparative genomics of the fungal order Sordariales.</title>
        <authorList>
            <person name="Hensen N."/>
            <person name="Bonometti L."/>
            <person name="Westerberg I."/>
            <person name="Brannstrom I.O."/>
            <person name="Guillou S."/>
            <person name="Cros-Aarteil S."/>
            <person name="Calhoun S."/>
            <person name="Haridas S."/>
            <person name="Kuo A."/>
            <person name="Mondo S."/>
            <person name="Pangilinan J."/>
            <person name="Riley R."/>
            <person name="LaButti K."/>
            <person name="Andreopoulos B."/>
            <person name="Lipzen A."/>
            <person name="Chen C."/>
            <person name="Yan M."/>
            <person name="Daum C."/>
            <person name="Ng V."/>
            <person name="Clum A."/>
            <person name="Steindorff A."/>
            <person name="Ohm R.A."/>
            <person name="Martin F."/>
            <person name="Silar P."/>
            <person name="Natvig D.O."/>
            <person name="Lalanne C."/>
            <person name="Gautier V."/>
            <person name="Ament-Velasquez S.L."/>
            <person name="Kruys A."/>
            <person name="Hutchinson M.I."/>
            <person name="Powell A.J."/>
            <person name="Barry K."/>
            <person name="Miller A.N."/>
            <person name="Grigoriev I.V."/>
            <person name="Debuchy R."/>
            <person name="Gladieux P."/>
            <person name="Hiltunen Thoren M."/>
            <person name="Johannesson H."/>
        </authorList>
    </citation>
    <scope>NUCLEOTIDE SEQUENCE</scope>
    <source>
        <strain evidence="5">CBS 232.78</strain>
    </source>
</reference>
<dbReference type="Proteomes" id="UP001285441">
    <property type="component" value="Unassembled WGS sequence"/>
</dbReference>
<dbReference type="PROSITE" id="PS00194">
    <property type="entry name" value="THIOREDOXIN_1"/>
    <property type="match status" value="1"/>
</dbReference>
<keyword evidence="2" id="KW-1015">Disulfide bond</keyword>
<evidence type="ECO:0000313" key="5">
    <source>
        <dbReference type="EMBL" id="KAK3374555.1"/>
    </source>
</evidence>
<feature type="domain" description="Thioredoxin" evidence="4">
    <location>
        <begin position="1"/>
        <end position="153"/>
    </location>
</feature>
<dbReference type="Gene3D" id="3.40.30.10">
    <property type="entry name" value="Glutaredoxin"/>
    <property type="match status" value="1"/>
</dbReference>
<organism evidence="5 6">
    <name type="scientific">Podospora didyma</name>
    <dbReference type="NCBI Taxonomy" id="330526"/>
    <lineage>
        <taxon>Eukaryota</taxon>
        <taxon>Fungi</taxon>
        <taxon>Dikarya</taxon>
        <taxon>Ascomycota</taxon>
        <taxon>Pezizomycotina</taxon>
        <taxon>Sordariomycetes</taxon>
        <taxon>Sordariomycetidae</taxon>
        <taxon>Sordariales</taxon>
        <taxon>Podosporaceae</taxon>
        <taxon>Podospora</taxon>
    </lineage>
</organism>
<name>A0AAE0KEN2_9PEZI</name>
<dbReference type="PROSITE" id="PS51352">
    <property type="entry name" value="THIOREDOXIN_2"/>
    <property type="match status" value="1"/>
</dbReference>
<evidence type="ECO:0000256" key="3">
    <source>
        <dbReference type="SAM" id="MobiDB-lite"/>
    </source>
</evidence>
<evidence type="ECO:0000259" key="4">
    <source>
        <dbReference type="PROSITE" id="PS51352"/>
    </source>
</evidence>
<gene>
    <name evidence="5" type="ORF">B0H63DRAFT_480475</name>
</gene>
<keyword evidence="6" id="KW-1185">Reference proteome</keyword>
<evidence type="ECO:0000256" key="1">
    <source>
        <dbReference type="ARBA" id="ARBA00008987"/>
    </source>
</evidence>
<comment type="caution">
    <text evidence="5">The sequence shown here is derived from an EMBL/GenBank/DDBJ whole genome shotgun (WGS) entry which is preliminary data.</text>
</comment>
<dbReference type="InterPro" id="IPR017937">
    <property type="entry name" value="Thioredoxin_CS"/>
</dbReference>
<dbReference type="SUPFAM" id="SSF52833">
    <property type="entry name" value="Thioredoxin-like"/>
    <property type="match status" value="1"/>
</dbReference>
<dbReference type="Pfam" id="PF00085">
    <property type="entry name" value="Thioredoxin"/>
    <property type="match status" value="1"/>
</dbReference>
<dbReference type="InterPro" id="IPR013766">
    <property type="entry name" value="Thioredoxin_domain"/>
</dbReference>
<dbReference type="CDD" id="cd02947">
    <property type="entry name" value="TRX_family"/>
    <property type="match status" value="1"/>
</dbReference>
<comment type="similarity">
    <text evidence="1">Belongs to the thioredoxin family.</text>
</comment>
<evidence type="ECO:0000313" key="6">
    <source>
        <dbReference type="Proteomes" id="UP001285441"/>
    </source>
</evidence>
<reference evidence="5" key="2">
    <citation type="submission" date="2023-06" db="EMBL/GenBank/DDBJ databases">
        <authorList>
            <consortium name="Lawrence Berkeley National Laboratory"/>
            <person name="Haridas S."/>
            <person name="Hensen N."/>
            <person name="Bonometti L."/>
            <person name="Westerberg I."/>
            <person name="Brannstrom I.O."/>
            <person name="Guillou S."/>
            <person name="Cros-Aarteil S."/>
            <person name="Calhoun S."/>
            <person name="Kuo A."/>
            <person name="Mondo S."/>
            <person name="Pangilinan J."/>
            <person name="Riley R."/>
            <person name="LaButti K."/>
            <person name="Andreopoulos B."/>
            <person name="Lipzen A."/>
            <person name="Chen C."/>
            <person name="Yanf M."/>
            <person name="Daum C."/>
            <person name="Ng V."/>
            <person name="Clum A."/>
            <person name="Steindorff A."/>
            <person name="Ohm R."/>
            <person name="Martin F."/>
            <person name="Silar P."/>
            <person name="Natvig D."/>
            <person name="Lalanne C."/>
            <person name="Gautier V."/>
            <person name="Ament-velasquez S.L."/>
            <person name="Kruys A."/>
            <person name="Hutchinson M.I."/>
            <person name="Powell A.J."/>
            <person name="Barry K."/>
            <person name="Miller A.N."/>
            <person name="Grigoriev I.V."/>
            <person name="Debuchy R."/>
            <person name="Gladieux P."/>
            <person name="Thoren M.H."/>
            <person name="Johannesson H."/>
        </authorList>
    </citation>
    <scope>NUCLEOTIDE SEQUENCE</scope>
    <source>
        <strain evidence="5">CBS 232.78</strain>
    </source>
</reference>
<dbReference type="InterPro" id="IPR036249">
    <property type="entry name" value="Thioredoxin-like_sf"/>
</dbReference>
<dbReference type="PRINTS" id="PR00421">
    <property type="entry name" value="THIOREDOXIN"/>
</dbReference>
<feature type="region of interest" description="Disordered" evidence="3">
    <location>
        <begin position="141"/>
        <end position="185"/>
    </location>
</feature>
<protein>
    <submittedName>
        <fullName evidence="5">Thioredoxin-like protein</fullName>
    </submittedName>
</protein>
<dbReference type="EMBL" id="JAULSW010000007">
    <property type="protein sequence ID" value="KAK3374555.1"/>
    <property type="molecule type" value="Genomic_DNA"/>
</dbReference>
<dbReference type="PANTHER" id="PTHR46115">
    <property type="entry name" value="THIOREDOXIN-LIKE PROTEIN 1"/>
    <property type="match status" value="1"/>
</dbReference>